<dbReference type="Proteomes" id="UP000762676">
    <property type="component" value="Unassembled WGS sequence"/>
</dbReference>
<keyword evidence="2" id="KW-1185">Reference proteome</keyword>
<evidence type="ECO:0000313" key="2">
    <source>
        <dbReference type="Proteomes" id="UP000762676"/>
    </source>
</evidence>
<gene>
    <name evidence="1" type="ORF">ElyMa_006299700</name>
</gene>
<dbReference type="AlphaFoldDB" id="A0AAV4HID6"/>
<comment type="caution">
    <text evidence="1">The sequence shown here is derived from an EMBL/GenBank/DDBJ whole genome shotgun (WGS) entry which is preliminary data.</text>
</comment>
<reference evidence="1 2" key="1">
    <citation type="journal article" date="2021" name="Elife">
        <title>Chloroplast acquisition without the gene transfer in kleptoplastic sea slugs, Plakobranchus ocellatus.</title>
        <authorList>
            <person name="Maeda T."/>
            <person name="Takahashi S."/>
            <person name="Yoshida T."/>
            <person name="Shimamura S."/>
            <person name="Takaki Y."/>
            <person name="Nagai Y."/>
            <person name="Toyoda A."/>
            <person name="Suzuki Y."/>
            <person name="Arimoto A."/>
            <person name="Ishii H."/>
            <person name="Satoh N."/>
            <person name="Nishiyama T."/>
            <person name="Hasebe M."/>
            <person name="Maruyama T."/>
            <person name="Minagawa J."/>
            <person name="Obokata J."/>
            <person name="Shigenobu S."/>
        </authorList>
    </citation>
    <scope>NUCLEOTIDE SEQUENCE [LARGE SCALE GENOMIC DNA]</scope>
</reference>
<protein>
    <submittedName>
        <fullName evidence="1">Uncharacterized protein</fullName>
    </submittedName>
</protein>
<name>A0AAV4HID6_9GAST</name>
<dbReference type="EMBL" id="BMAT01012661">
    <property type="protein sequence ID" value="GFR96486.1"/>
    <property type="molecule type" value="Genomic_DNA"/>
</dbReference>
<proteinExistence type="predicted"/>
<evidence type="ECO:0000313" key="1">
    <source>
        <dbReference type="EMBL" id="GFR96486.1"/>
    </source>
</evidence>
<accession>A0AAV4HID6</accession>
<organism evidence="1 2">
    <name type="scientific">Elysia marginata</name>
    <dbReference type="NCBI Taxonomy" id="1093978"/>
    <lineage>
        <taxon>Eukaryota</taxon>
        <taxon>Metazoa</taxon>
        <taxon>Spiralia</taxon>
        <taxon>Lophotrochozoa</taxon>
        <taxon>Mollusca</taxon>
        <taxon>Gastropoda</taxon>
        <taxon>Heterobranchia</taxon>
        <taxon>Euthyneura</taxon>
        <taxon>Panpulmonata</taxon>
        <taxon>Sacoglossa</taxon>
        <taxon>Placobranchoidea</taxon>
        <taxon>Plakobranchidae</taxon>
        <taxon>Elysia</taxon>
    </lineage>
</organism>
<sequence>MRGPGIIIRPHVISKLRQPVTLPGPRGVAAWQVEWISGIVISLFFSVSLEEILSDSPVYGLLRPPLADQLLYENKQNVQHTFMAFLSPLRTHTHSLIIANTISPVAAPE</sequence>